<keyword evidence="3" id="KW-1185">Reference proteome</keyword>
<dbReference type="PANTHER" id="PTHR32000">
    <property type="entry name" value="SIMILAR TO HYPOTHETICAL PROTEIN"/>
    <property type="match status" value="1"/>
</dbReference>
<accession>A0A3S1BNE9</accession>
<name>A0A3S1BNE9_ELYCH</name>
<dbReference type="OrthoDB" id="9945857at2759"/>
<evidence type="ECO:0000313" key="3">
    <source>
        <dbReference type="Proteomes" id="UP000271974"/>
    </source>
</evidence>
<gene>
    <name evidence="2" type="ORF">EGW08_004503</name>
</gene>
<feature type="compositionally biased region" description="Polar residues" evidence="1">
    <location>
        <begin position="249"/>
        <end position="260"/>
    </location>
</feature>
<feature type="compositionally biased region" description="Acidic residues" evidence="1">
    <location>
        <begin position="349"/>
        <end position="358"/>
    </location>
</feature>
<evidence type="ECO:0000313" key="2">
    <source>
        <dbReference type="EMBL" id="RUS87757.1"/>
    </source>
</evidence>
<proteinExistence type="predicted"/>
<feature type="compositionally biased region" description="Polar residues" evidence="1">
    <location>
        <begin position="178"/>
        <end position="193"/>
    </location>
</feature>
<protein>
    <submittedName>
        <fullName evidence="2">Uncharacterized protein</fullName>
    </submittedName>
</protein>
<dbReference type="CDD" id="cd22980">
    <property type="entry name" value="DD_VEST1"/>
    <property type="match status" value="1"/>
</dbReference>
<feature type="region of interest" description="Disordered" evidence="1">
    <location>
        <begin position="324"/>
        <end position="492"/>
    </location>
</feature>
<dbReference type="PANTHER" id="PTHR32000:SF3">
    <property type="entry name" value="RIKEN CDNA A830018L16 GENE"/>
    <property type="match status" value="1"/>
</dbReference>
<dbReference type="AlphaFoldDB" id="A0A3S1BNE9"/>
<feature type="compositionally biased region" description="Polar residues" evidence="1">
    <location>
        <begin position="450"/>
        <end position="462"/>
    </location>
</feature>
<dbReference type="InterPro" id="IPR040687">
    <property type="entry name" value="DUF5586"/>
</dbReference>
<organism evidence="2 3">
    <name type="scientific">Elysia chlorotica</name>
    <name type="common">Eastern emerald elysia</name>
    <name type="synonym">Sea slug</name>
    <dbReference type="NCBI Taxonomy" id="188477"/>
    <lineage>
        <taxon>Eukaryota</taxon>
        <taxon>Metazoa</taxon>
        <taxon>Spiralia</taxon>
        <taxon>Lophotrochozoa</taxon>
        <taxon>Mollusca</taxon>
        <taxon>Gastropoda</taxon>
        <taxon>Heterobranchia</taxon>
        <taxon>Euthyneura</taxon>
        <taxon>Panpulmonata</taxon>
        <taxon>Sacoglossa</taxon>
        <taxon>Placobranchoidea</taxon>
        <taxon>Plakobranchidae</taxon>
        <taxon>Elysia</taxon>
    </lineage>
</organism>
<evidence type="ECO:0000256" key="1">
    <source>
        <dbReference type="SAM" id="MobiDB-lite"/>
    </source>
</evidence>
<feature type="compositionally biased region" description="Basic and acidic residues" evidence="1">
    <location>
        <begin position="103"/>
        <end position="121"/>
    </location>
</feature>
<feature type="region of interest" description="Disordered" evidence="1">
    <location>
        <begin position="65"/>
        <end position="275"/>
    </location>
</feature>
<sequence length="492" mass="54705">MSSQAKINAYMERHRIGPLFEDLMNKTLRDMPEEPLVYLLRTIYKKAGIEIPQTIRYGGLRKSTHELTKSVSPERPSRSADVTGSRDYEKPWATSPTRRTKPKKSEEGSKSKPDWNSDNKTKHLSSFDELWEGGGAGAGPAKKDRAVSSSAGVRKSKAGLSSSINAWASVGLEDNDEQYTSPPHRQQKFVSTRMTEEELLASEVLVSSRKSQDQKQLRSGPEDSGTASCSARERKGEIKKHRQHLGEILTQTRETSNDSGVGSDLSSAMDDDDDNDAIELLENADDLRREGVVNIPRTGYKLSRNLRHRENEPRVKLNINVNPEQFDSWQGMAREVDSLETPRSSPEQVDFEEEDEFESVSQVTGPRQPVWKVPGSDGDNKPGTSIPLRPPVADETPSQHHRRTTNKSAHPAPSRERSVEDAEELSASAKPWSEGANQVSFDESPDEPLSSRSLNSAATSGGWNIPDDTELGSAYDWNQRVRSGAPRDPRAY</sequence>
<dbReference type="EMBL" id="RQTK01000102">
    <property type="protein sequence ID" value="RUS87757.1"/>
    <property type="molecule type" value="Genomic_DNA"/>
</dbReference>
<comment type="caution">
    <text evidence="2">The sequence shown here is derived from an EMBL/GenBank/DDBJ whole genome shotgun (WGS) entry which is preliminary data.</text>
</comment>
<dbReference type="Pfam" id="PF17824">
    <property type="entry name" value="DUF5586"/>
    <property type="match status" value="1"/>
</dbReference>
<reference evidence="2 3" key="1">
    <citation type="submission" date="2019-01" db="EMBL/GenBank/DDBJ databases">
        <title>A draft genome assembly of the solar-powered sea slug Elysia chlorotica.</title>
        <authorList>
            <person name="Cai H."/>
            <person name="Li Q."/>
            <person name="Fang X."/>
            <person name="Li J."/>
            <person name="Curtis N.E."/>
            <person name="Altenburger A."/>
            <person name="Shibata T."/>
            <person name="Feng M."/>
            <person name="Maeda T."/>
            <person name="Schwartz J.A."/>
            <person name="Shigenobu S."/>
            <person name="Lundholm N."/>
            <person name="Nishiyama T."/>
            <person name="Yang H."/>
            <person name="Hasebe M."/>
            <person name="Li S."/>
            <person name="Pierce S.K."/>
            <person name="Wang J."/>
        </authorList>
    </citation>
    <scope>NUCLEOTIDE SEQUENCE [LARGE SCALE GENOMIC DNA]</scope>
    <source>
        <strain evidence="2">EC2010</strain>
        <tissue evidence="2">Whole organism of an adult</tissue>
    </source>
</reference>
<dbReference type="Proteomes" id="UP000271974">
    <property type="component" value="Unassembled WGS sequence"/>
</dbReference>